<dbReference type="EMBL" id="CP013979">
    <property type="protein sequence ID" value="ANJ28446.1"/>
    <property type="molecule type" value="Genomic_DNA"/>
</dbReference>
<evidence type="ECO:0000313" key="1">
    <source>
        <dbReference type="EMBL" id="ANJ28446.1"/>
    </source>
</evidence>
<dbReference type="OrthoDB" id="4464342at2"/>
<dbReference type="STRING" id="453304.ATC03_18860"/>
<evidence type="ECO:0000313" key="2">
    <source>
        <dbReference type="Proteomes" id="UP000078437"/>
    </source>
</evidence>
<dbReference type="RefSeq" id="WP_067880565.1">
    <property type="nucleotide sequence ID" value="NZ_CP013979.1"/>
</dbReference>
<gene>
    <name evidence="1" type="ORF">ATC03_18860</name>
</gene>
<dbReference type="InterPro" id="IPR046288">
    <property type="entry name" value="DUF6325"/>
</dbReference>
<organism evidence="1 2">
    <name type="scientific">Agromyces aureus</name>
    <dbReference type="NCBI Taxonomy" id="453304"/>
    <lineage>
        <taxon>Bacteria</taxon>
        <taxon>Bacillati</taxon>
        <taxon>Actinomycetota</taxon>
        <taxon>Actinomycetes</taxon>
        <taxon>Micrococcales</taxon>
        <taxon>Microbacteriaceae</taxon>
        <taxon>Agromyces</taxon>
    </lineage>
</organism>
<dbReference type="Proteomes" id="UP000078437">
    <property type="component" value="Chromosome"/>
</dbReference>
<reference evidence="2" key="2">
    <citation type="submission" date="2016-01" db="EMBL/GenBank/DDBJ databases">
        <title>Complete genome sequence of Agromyces aureus AR33T and comparison with related organisms.</title>
        <authorList>
            <person name="Corretto E."/>
            <person name="Antonielli L."/>
            <person name="Sessitsch A."/>
            <person name="Brader G."/>
        </authorList>
    </citation>
    <scope>NUCLEOTIDE SEQUENCE [LARGE SCALE GENOMIC DNA]</scope>
    <source>
        <strain evidence="2">AR33</strain>
    </source>
</reference>
<dbReference type="Pfam" id="PF19850">
    <property type="entry name" value="DUF6325"/>
    <property type="match status" value="1"/>
</dbReference>
<sequence length="142" mass="15396">MADFEYGPVDLYLIGFEGDRPDGRTLEAIADLVDSGEIRLLDFLLVSRGEDEVTIVEFEDFGGQIEFDVEVLEAGLVGDEDVDDLAERIPVGSSAALIAIELVWAKKLASRFAESGAELLQVERIPAPIVNEILAEVEGAES</sequence>
<accession>A0A191WJL2</accession>
<keyword evidence="2" id="KW-1185">Reference proteome</keyword>
<protein>
    <recommendedName>
        <fullName evidence="3">DUF1269 domain-containing family protein</fullName>
    </recommendedName>
</protein>
<reference evidence="1 2" key="1">
    <citation type="journal article" date="2016" name="Int. J. Syst. Evol. Microbiol.">
        <title>Agromyces aureus sp. nov., isolated from the rhizosphere of Salix caprea L. grown in a heavy-metal-contaminated soil.</title>
        <authorList>
            <person name="Corretto E."/>
            <person name="Antonielli L."/>
            <person name="Sessitsch A."/>
            <person name="Compant S."/>
            <person name="Gorfer M."/>
            <person name="Kuffner M."/>
            <person name="Brader G."/>
        </authorList>
    </citation>
    <scope>NUCLEOTIDE SEQUENCE [LARGE SCALE GENOMIC DNA]</scope>
    <source>
        <strain evidence="1 2">AR33</strain>
    </source>
</reference>
<dbReference type="AlphaFoldDB" id="A0A191WJL2"/>
<proteinExistence type="predicted"/>
<evidence type="ECO:0008006" key="3">
    <source>
        <dbReference type="Google" id="ProtNLM"/>
    </source>
</evidence>
<name>A0A191WJL2_9MICO</name>
<dbReference type="KEGG" id="agy:ATC03_18860"/>